<evidence type="ECO:0000313" key="2">
    <source>
        <dbReference type="Proteomes" id="UP000250369"/>
    </source>
</evidence>
<dbReference type="EMBL" id="QMFB01000003">
    <property type="protein sequence ID" value="RAV21853.1"/>
    <property type="molecule type" value="Genomic_DNA"/>
</dbReference>
<keyword evidence="2" id="KW-1185">Reference proteome</keyword>
<evidence type="ECO:0000313" key="1">
    <source>
        <dbReference type="EMBL" id="RAV21853.1"/>
    </source>
</evidence>
<gene>
    <name evidence="1" type="ORF">DQG23_07290</name>
</gene>
<reference evidence="1 2" key="1">
    <citation type="journal article" date="2009" name="Int. J. Syst. Evol. Microbiol.">
        <title>Paenibacillus contaminans sp. nov., isolated from a contaminated laboratory plate.</title>
        <authorList>
            <person name="Chou J.H."/>
            <person name="Lee J.H."/>
            <person name="Lin M.C."/>
            <person name="Chang P.S."/>
            <person name="Arun A.B."/>
            <person name="Young C.C."/>
            <person name="Chen W.M."/>
        </authorList>
    </citation>
    <scope>NUCLEOTIDE SEQUENCE [LARGE SCALE GENOMIC DNA]</scope>
    <source>
        <strain evidence="1 2">CKOBP-6</strain>
    </source>
</reference>
<dbReference type="Proteomes" id="UP000250369">
    <property type="component" value="Unassembled WGS sequence"/>
</dbReference>
<sequence>MEYFTGKKESLFVELFARGQALFLRISPLFVRFPGKRGGPLTHAYEVDFFESVDGETYYLC</sequence>
<protein>
    <submittedName>
        <fullName evidence="1">Uncharacterized protein</fullName>
    </submittedName>
</protein>
<dbReference type="AlphaFoldDB" id="A0A329MT39"/>
<organism evidence="1 2">
    <name type="scientific">Paenibacillus contaminans</name>
    <dbReference type="NCBI Taxonomy" id="450362"/>
    <lineage>
        <taxon>Bacteria</taxon>
        <taxon>Bacillati</taxon>
        <taxon>Bacillota</taxon>
        <taxon>Bacilli</taxon>
        <taxon>Bacillales</taxon>
        <taxon>Paenibacillaceae</taxon>
        <taxon>Paenibacillus</taxon>
    </lineage>
</organism>
<accession>A0A329MT39</accession>
<comment type="caution">
    <text evidence="1">The sequence shown here is derived from an EMBL/GenBank/DDBJ whole genome shotgun (WGS) entry which is preliminary data.</text>
</comment>
<proteinExistence type="predicted"/>
<name>A0A329MT39_9BACL</name>